<feature type="region of interest" description="Disordered" evidence="1">
    <location>
        <begin position="1"/>
        <end position="31"/>
    </location>
</feature>
<sequence>PAATKNSNLFSPKPQSSTLDPPPLSTINPPNRFITLTQQQEKDIDISDLEAYAMTSQDSIDAKLEAFESRVENRLRALFAEFGLGRSPSPTKFQQSVSLEMPLKKKERATDMRQPRMREDFPRWEEADLTGWISHVKRYFHHHQTPEDSMVDTAVIHLEGDVIR</sequence>
<gene>
    <name evidence="2" type="ORF">B296_00055447</name>
</gene>
<name>A0A426WWT8_ENSVE</name>
<proteinExistence type="predicted"/>
<reference evidence="2 3" key="1">
    <citation type="journal article" date="2014" name="Agronomy (Basel)">
        <title>A Draft Genome Sequence for Ensete ventricosum, the Drought-Tolerant Tree Against Hunger.</title>
        <authorList>
            <person name="Harrison J."/>
            <person name="Moore K.A."/>
            <person name="Paszkiewicz K."/>
            <person name="Jones T."/>
            <person name="Grant M."/>
            <person name="Ambacheew D."/>
            <person name="Muzemil S."/>
            <person name="Studholme D.J."/>
        </authorList>
    </citation>
    <scope>NUCLEOTIDE SEQUENCE [LARGE SCALE GENOMIC DNA]</scope>
</reference>
<dbReference type="EMBL" id="AMZH03036664">
    <property type="protein sequence ID" value="RRT31698.1"/>
    <property type="molecule type" value="Genomic_DNA"/>
</dbReference>
<evidence type="ECO:0000313" key="2">
    <source>
        <dbReference type="EMBL" id="RRT31698.1"/>
    </source>
</evidence>
<protein>
    <submittedName>
        <fullName evidence="2">Uncharacterized protein</fullName>
    </submittedName>
</protein>
<organism evidence="2 3">
    <name type="scientific">Ensete ventricosum</name>
    <name type="common">Abyssinian banana</name>
    <name type="synonym">Musa ensete</name>
    <dbReference type="NCBI Taxonomy" id="4639"/>
    <lineage>
        <taxon>Eukaryota</taxon>
        <taxon>Viridiplantae</taxon>
        <taxon>Streptophyta</taxon>
        <taxon>Embryophyta</taxon>
        <taxon>Tracheophyta</taxon>
        <taxon>Spermatophyta</taxon>
        <taxon>Magnoliopsida</taxon>
        <taxon>Liliopsida</taxon>
        <taxon>Zingiberales</taxon>
        <taxon>Musaceae</taxon>
        <taxon>Ensete</taxon>
    </lineage>
</organism>
<evidence type="ECO:0000256" key="1">
    <source>
        <dbReference type="SAM" id="MobiDB-lite"/>
    </source>
</evidence>
<accession>A0A426WWT8</accession>
<feature type="region of interest" description="Disordered" evidence="1">
    <location>
        <begin position="90"/>
        <end position="115"/>
    </location>
</feature>
<feature type="non-terminal residue" evidence="2">
    <location>
        <position position="1"/>
    </location>
</feature>
<dbReference type="AlphaFoldDB" id="A0A426WWT8"/>
<dbReference type="Proteomes" id="UP000287651">
    <property type="component" value="Unassembled WGS sequence"/>
</dbReference>
<feature type="compositionally biased region" description="Basic and acidic residues" evidence="1">
    <location>
        <begin position="102"/>
        <end position="115"/>
    </location>
</feature>
<evidence type="ECO:0000313" key="3">
    <source>
        <dbReference type="Proteomes" id="UP000287651"/>
    </source>
</evidence>
<comment type="caution">
    <text evidence="2">The sequence shown here is derived from an EMBL/GenBank/DDBJ whole genome shotgun (WGS) entry which is preliminary data.</text>
</comment>